<gene>
    <name evidence="2" type="ORF">GIL414_LOCUS88341</name>
</gene>
<dbReference type="EMBL" id="CAJOBJ010385187">
    <property type="protein sequence ID" value="CAF5228781.1"/>
    <property type="molecule type" value="Genomic_DNA"/>
</dbReference>
<dbReference type="InterPro" id="IPR050238">
    <property type="entry name" value="DNA_Rep/Repair_Clamp_Loader"/>
</dbReference>
<dbReference type="SUPFAM" id="SSF52540">
    <property type="entry name" value="P-loop containing nucleoside triphosphate hydrolases"/>
    <property type="match status" value="1"/>
</dbReference>
<dbReference type="GO" id="GO:0006281">
    <property type="term" value="P:DNA repair"/>
    <property type="evidence" value="ECO:0007669"/>
    <property type="project" value="TreeGrafter"/>
</dbReference>
<accession>A0A8S3KAJ1</accession>
<organism evidence="2 3">
    <name type="scientific">Rotaria magnacalcarata</name>
    <dbReference type="NCBI Taxonomy" id="392030"/>
    <lineage>
        <taxon>Eukaryota</taxon>
        <taxon>Metazoa</taxon>
        <taxon>Spiralia</taxon>
        <taxon>Gnathifera</taxon>
        <taxon>Rotifera</taxon>
        <taxon>Eurotatoria</taxon>
        <taxon>Bdelloidea</taxon>
        <taxon>Philodinida</taxon>
        <taxon>Philodinidae</taxon>
        <taxon>Rotaria</taxon>
    </lineage>
</organism>
<dbReference type="PANTHER" id="PTHR11669:SF1">
    <property type="entry name" value="REPLICATION FACTOR C SUBUNIT 3"/>
    <property type="match status" value="1"/>
</dbReference>
<name>A0A8S3KAJ1_9BILA</name>
<dbReference type="Gene3D" id="3.40.50.300">
    <property type="entry name" value="P-loop containing nucleotide triphosphate hydrolases"/>
    <property type="match status" value="1"/>
</dbReference>
<dbReference type="InterPro" id="IPR027417">
    <property type="entry name" value="P-loop_NTPase"/>
</dbReference>
<dbReference type="AlphaFoldDB" id="A0A8S3KAJ1"/>
<dbReference type="GO" id="GO:0003689">
    <property type="term" value="F:DNA clamp loader activity"/>
    <property type="evidence" value="ECO:0007669"/>
    <property type="project" value="TreeGrafter"/>
</dbReference>
<dbReference type="Pfam" id="PF13177">
    <property type="entry name" value="DNA_pol3_delta2"/>
    <property type="match status" value="1"/>
</dbReference>
<evidence type="ECO:0000256" key="1">
    <source>
        <dbReference type="ARBA" id="ARBA00022705"/>
    </source>
</evidence>
<reference evidence="2" key="1">
    <citation type="submission" date="2021-02" db="EMBL/GenBank/DDBJ databases">
        <authorList>
            <person name="Nowell W R."/>
        </authorList>
    </citation>
    <scope>NUCLEOTIDE SEQUENCE</scope>
</reference>
<evidence type="ECO:0008006" key="4">
    <source>
        <dbReference type="Google" id="ProtNLM"/>
    </source>
</evidence>
<dbReference type="PANTHER" id="PTHR11669">
    <property type="entry name" value="REPLICATION FACTOR C / DNA POLYMERASE III GAMMA-TAU SUBUNIT"/>
    <property type="match status" value="1"/>
</dbReference>
<sequence length="62" mass="7045">IVIIEVDKLTRDAQHALRRTMEKYVSSCRIILCCNSTSRVIPAIRSRCLAIRLAAPTINEVY</sequence>
<evidence type="ECO:0000313" key="3">
    <source>
        <dbReference type="Proteomes" id="UP000681720"/>
    </source>
</evidence>
<dbReference type="Proteomes" id="UP000681720">
    <property type="component" value="Unassembled WGS sequence"/>
</dbReference>
<dbReference type="GO" id="GO:0006261">
    <property type="term" value="P:DNA-templated DNA replication"/>
    <property type="evidence" value="ECO:0007669"/>
    <property type="project" value="TreeGrafter"/>
</dbReference>
<feature type="non-terminal residue" evidence="2">
    <location>
        <position position="1"/>
    </location>
</feature>
<dbReference type="GO" id="GO:0005663">
    <property type="term" value="C:DNA replication factor C complex"/>
    <property type="evidence" value="ECO:0007669"/>
    <property type="project" value="TreeGrafter"/>
</dbReference>
<comment type="caution">
    <text evidence="2">The sequence shown here is derived from an EMBL/GenBank/DDBJ whole genome shotgun (WGS) entry which is preliminary data.</text>
</comment>
<keyword evidence="1" id="KW-0235">DNA replication</keyword>
<dbReference type="GO" id="GO:0005634">
    <property type="term" value="C:nucleus"/>
    <property type="evidence" value="ECO:0007669"/>
    <property type="project" value="TreeGrafter"/>
</dbReference>
<proteinExistence type="predicted"/>
<protein>
    <recommendedName>
        <fullName evidence="4">Replication factor C subunit 3</fullName>
    </recommendedName>
</protein>
<evidence type="ECO:0000313" key="2">
    <source>
        <dbReference type="EMBL" id="CAF5228781.1"/>
    </source>
</evidence>